<feature type="transmembrane region" description="Helical" evidence="1">
    <location>
        <begin position="55"/>
        <end position="73"/>
    </location>
</feature>
<accession>A0A246HJ41</accession>
<keyword evidence="1" id="KW-0812">Transmembrane</keyword>
<keyword evidence="1" id="KW-1133">Transmembrane helix</keyword>
<gene>
    <name evidence="3" type="ORF">CEE60_16655</name>
</gene>
<proteinExistence type="predicted"/>
<dbReference type="OrthoDB" id="7390489at2"/>
<organism evidence="3 4">
    <name type="scientific">Stenotrophomonas maltophilia</name>
    <name type="common">Pseudomonas maltophilia</name>
    <name type="synonym">Xanthomonas maltophilia</name>
    <dbReference type="NCBI Taxonomy" id="40324"/>
    <lineage>
        <taxon>Bacteria</taxon>
        <taxon>Pseudomonadati</taxon>
        <taxon>Pseudomonadota</taxon>
        <taxon>Gammaproteobacteria</taxon>
        <taxon>Lysobacterales</taxon>
        <taxon>Lysobacteraceae</taxon>
        <taxon>Stenotrophomonas</taxon>
        <taxon>Stenotrophomonas maltophilia group</taxon>
    </lineage>
</organism>
<evidence type="ECO:0000313" key="3">
    <source>
        <dbReference type="EMBL" id="OWQ50749.1"/>
    </source>
</evidence>
<dbReference type="InterPro" id="IPR011933">
    <property type="entry name" value="Double_TM_dom"/>
</dbReference>
<evidence type="ECO:0000313" key="4">
    <source>
        <dbReference type="Proteomes" id="UP000198157"/>
    </source>
</evidence>
<dbReference type="PANTHER" id="PTHR37464">
    <property type="entry name" value="BLL2463 PROTEIN"/>
    <property type="match status" value="1"/>
</dbReference>
<feature type="domain" description="Aerotolerance regulator N-terminal" evidence="2">
    <location>
        <begin position="1"/>
        <end position="75"/>
    </location>
</feature>
<comment type="caution">
    <text evidence="3">The sequence shown here is derived from an EMBL/GenBank/DDBJ whole genome shotgun (WGS) entry which is preliminary data.</text>
</comment>
<evidence type="ECO:0000256" key="1">
    <source>
        <dbReference type="SAM" id="Phobius"/>
    </source>
</evidence>
<dbReference type="InterPro" id="IPR024163">
    <property type="entry name" value="Aerotolerance_reg_N"/>
</dbReference>
<protein>
    <recommendedName>
        <fullName evidence="2">Aerotolerance regulator N-terminal domain-containing protein</fullName>
    </recommendedName>
</protein>
<keyword evidence="1" id="KW-0472">Membrane</keyword>
<dbReference type="Pfam" id="PF07584">
    <property type="entry name" value="BatA"/>
    <property type="match status" value="1"/>
</dbReference>
<name>A0A246HJ41_STEMA</name>
<reference evidence="3 4" key="1">
    <citation type="submission" date="2017-06" db="EMBL/GenBank/DDBJ databases">
        <authorList>
            <person name="Kim H.J."/>
            <person name="Triplett B.A."/>
        </authorList>
    </citation>
    <scope>NUCLEOTIDE SEQUENCE [LARGE SCALE GENOMIC DNA]</scope>
    <source>
        <strain evidence="3 4">13146</strain>
    </source>
</reference>
<dbReference type="EMBL" id="NIVS01000048">
    <property type="protein sequence ID" value="OWQ50749.1"/>
    <property type="molecule type" value="Genomic_DNA"/>
</dbReference>
<sequence length="372" mass="39230">MSLLFPLGLLALAAWLVPLLIHLARRHQYAPLDFAALRWLRARIRPRQKIRFDEWPLLLVRLLLLAALALLLARPVLHGGAADTHAVTVVAPGLDGAALRGQDAKGDWRWLAPGFPALADGTPAPPQPLASLLRELDQRLPAGAPLTVYVPDPMTGLDGERPRLSRRVTWRPMPMAPAAARTAALPVLQLGGEIAEGEQRVLAALQRAWSNQALSPARGAGTAPGAGQIGVWLAAAPLPAAWQAWVRQGGSALVAPGAAGAGWTPALRDVGGAVVLEQRFEGSGRLLRFTAPLTPTALPVLRDPGFPRQLLAVVAAPAPPTLAAAATQQPLRGGATPLPLPRELTPWLLALIVLLFALERAMATSPRRGAGA</sequence>
<dbReference type="Proteomes" id="UP000198157">
    <property type="component" value="Unassembled WGS sequence"/>
</dbReference>
<dbReference type="PANTHER" id="PTHR37464:SF1">
    <property type="entry name" value="BLL2463 PROTEIN"/>
    <property type="match status" value="1"/>
</dbReference>
<evidence type="ECO:0000259" key="2">
    <source>
        <dbReference type="Pfam" id="PF07584"/>
    </source>
</evidence>
<dbReference type="AlphaFoldDB" id="A0A246HJ41"/>
<dbReference type="NCBIfam" id="TIGR02226">
    <property type="entry name" value="two_anch"/>
    <property type="match status" value="1"/>
</dbReference>